<name>X0X2H1_9ZZZZ</name>
<proteinExistence type="predicted"/>
<accession>X0X2H1</accession>
<dbReference type="EMBL" id="BARS01048507">
    <property type="protein sequence ID" value="GAG37220.1"/>
    <property type="molecule type" value="Genomic_DNA"/>
</dbReference>
<comment type="caution">
    <text evidence="1">The sequence shown here is derived from an EMBL/GenBank/DDBJ whole genome shotgun (WGS) entry which is preliminary data.</text>
</comment>
<evidence type="ECO:0000313" key="1">
    <source>
        <dbReference type="EMBL" id="GAG37220.1"/>
    </source>
</evidence>
<organism evidence="1">
    <name type="scientific">marine sediment metagenome</name>
    <dbReference type="NCBI Taxonomy" id="412755"/>
    <lineage>
        <taxon>unclassified sequences</taxon>
        <taxon>metagenomes</taxon>
        <taxon>ecological metagenomes</taxon>
    </lineage>
</organism>
<sequence>METFTRQLRAMGASDDAIAITAALHGNGIGAAWNVVSIVRDELTERSDR</sequence>
<reference evidence="1" key="1">
    <citation type="journal article" date="2014" name="Front. Microbiol.">
        <title>High frequency of phylogenetically diverse reductive dehalogenase-homologous genes in deep subseafloor sedimentary metagenomes.</title>
        <authorList>
            <person name="Kawai M."/>
            <person name="Futagami T."/>
            <person name="Toyoda A."/>
            <person name="Takaki Y."/>
            <person name="Nishi S."/>
            <person name="Hori S."/>
            <person name="Arai W."/>
            <person name="Tsubouchi T."/>
            <person name="Morono Y."/>
            <person name="Uchiyama I."/>
            <person name="Ito T."/>
            <person name="Fujiyama A."/>
            <person name="Inagaki F."/>
            <person name="Takami H."/>
        </authorList>
    </citation>
    <scope>NUCLEOTIDE SEQUENCE</scope>
    <source>
        <strain evidence="1">Expedition CK06-06</strain>
    </source>
</reference>
<dbReference type="AlphaFoldDB" id="X0X2H1"/>
<gene>
    <name evidence="1" type="ORF">S01H1_72686</name>
</gene>
<protein>
    <submittedName>
        <fullName evidence="1">Uncharacterized protein</fullName>
    </submittedName>
</protein>